<reference evidence="4" key="1">
    <citation type="submission" date="2024-04" db="EMBL/GenBank/DDBJ databases">
        <title>Phylogenomic analyses of a clade within the roseobacter group suggest taxonomic reassignments of species of the genera Aestuariivita, Citreicella, Loktanella, Nautella, Pelagibaca, Ruegeria, Thalassobius, Thiobacimonas and Tropicibacter, and the proposal o.</title>
        <authorList>
            <person name="Jeon C.O."/>
        </authorList>
    </citation>
    <scope>NUCLEOTIDE SEQUENCE [LARGE SCALE GENOMIC DNA]</scope>
    <source>
        <strain evidence="4">BS5-3</strain>
    </source>
</reference>
<sequence length="263" mass="28734">MATPPKKPLRPLDVIARRHVTPNMIRVTLAAEWVKELPAGIEGAHCKIFLPSIDQSKTDFLQQLSEGPRPTVRTYTIRYIRPAVGEMDVDFVDHGDAGPASAWARKCMPGDVCGFAGPGPIKLKTYFADFYVVAADMSALPVAAATLEAMPKDAKGIAFLEVTGAEDRQDVNNPDGVELHWLIHPDPHQPATQSIKLIEALPKFEGSVQTCIAGESGMIKALRTEILSRRGIPKENAYISGYWKIGLVEDEHQEVKRAEAATA</sequence>
<dbReference type="Gene3D" id="2.40.30.10">
    <property type="entry name" value="Translation factors"/>
    <property type="match status" value="1"/>
</dbReference>
<dbReference type="InterPro" id="IPR017927">
    <property type="entry name" value="FAD-bd_FR_type"/>
</dbReference>
<keyword evidence="4" id="KW-1185">Reference proteome</keyword>
<dbReference type="PROSITE" id="PS51384">
    <property type="entry name" value="FAD_FR"/>
    <property type="match status" value="1"/>
</dbReference>
<dbReference type="Pfam" id="PF08021">
    <property type="entry name" value="FAD_binding_9"/>
    <property type="match status" value="1"/>
</dbReference>
<dbReference type="PANTHER" id="PTHR30157">
    <property type="entry name" value="FERRIC REDUCTASE, NADPH-DEPENDENT"/>
    <property type="match status" value="1"/>
</dbReference>
<dbReference type="InterPro" id="IPR039261">
    <property type="entry name" value="FNR_nucleotide-bd"/>
</dbReference>
<gene>
    <name evidence="3" type="ORF">AABB29_05395</name>
</gene>
<evidence type="ECO:0000313" key="4">
    <source>
        <dbReference type="Proteomes" id="UP001440612"/>
    </source>
</evidence>
<dbReference type="Proteomes" id="UP001440612">
    <property type="component" value="Chromosome"/>
</dbReference>
<organism evidence="3 4">
    <name type="scientific">Yoonia phaeophyticola</name>
    <dbReference type="NCBI Taxonomy" id="3137369"/>
    <lineage>
        <taxon>Bacteria</taxon>
        <taxon>Pseudomonadati</taxon>
        <taxon>Pseudomonadota</taxon>
        <taxon>Alphaproteobacteria</taxon>
        <taxon>Rhodobacterales</taxon>
        <taxon>Paracoccaceae</taxon>
        <taxon>Yoonia</taxon>
    </lineage>
</organism>
<dbReference type="CDD" id="cd06193">
    <property type="entry name" value="siderophore_interacting"/>
    <property type="match status" value="1"/>
</dbReference>
<dbReference type="InterPro" id="IPR017938">
    <property type="entry name" value="Riboflavin_synthase-like_b-brl"/>
</dbReference>
<accession>A0ABZ2V7R4</accession>
<evidence type="ECO:0000259" key="2">
    <source>
        <dbReference type="PROSITE" id="PS51384"/>
    </source>
</evidence>
<dbReference type="Pfam" id="PF04954">
    <property type="entry name" value="SIP"/>
    <property type="match status" value="1"/>
</dbReference>
<name>A0ABZ2V7R4_9RHOB</name>
<dbReference type="EMBL" id="CP150951">
    <property type="protein sequence ID" value="WZC50081.1"/>
    <property type="molecule type" value="Genomic_DNA"/>
</dbReference>
<dbReference type="PANTHER" id="PTHR30157:SF0">
    <property type="entry name" value="NADPH-DEPENDENT FERRIC-CHELATE REDUCTASE"/>
    <property type="match status" value="1"/>
</dbReference>
<dbReference type="Gene3D" id="3.40.50.80">
    <property type="entry name" value="Nucleotide-binding domain of ferredoxin-NADP reductase (FNR) module"/>
    <property type="match status" value="1"/>
</dbReference>
<dbReference type="InterPro" id="IPR007037">
    <property type="entry name" value="SIP_rossman_dom"/>
</dbReference>
<dbReference type="SUPFAM" id="SSF63380">
    <property type="entry name" value="Riboflavin synthase domain-like"/>
    <property type="match status" value="1"/>
</dbReference>
<comment type="similarity">
    <text evidence="1">Belongs to the SIP oxidoreductase family.</text>
</comment>
<dbReference type="InterPro" id="IPR013113">
    <property type="entry name" value="SIP_FAD-bd"/>
</dbReference>
<dbReference type="InterPro" id="IPR039374">
    <property type="entry name" value="SIP_fam"/>
</dbReference>
<evidence type="ECO:0000313" key="3">
    <source>
        <dbReference type="EMBL" id="WZC50081.1"/>
    </source>
</evidence>
<protein>
    <submittedName>
        <fullName evidence="3">Siderophore-interacting protein</fullName>
    </submittedName>
</protein>
<feature type="domain" description="FAD-binding FR-type" evidence="2">
    <location>
        <begin position="7"/>
        <end position="133"/>
    </location>
</feature>
<evidence type="ECO:0000256" key="1">
    <source>
        <dbReference type="ARBA" id="ARBA00035644"/>
    </source>
</evidence>
<dbReference type="RefSeq" id="WP_341368191.1">
    <property type="nucleotide sequence ID" value="NZ_CP150951.2"/>
</dbReference>
<proteinExistence type="inferred from homology"/>